<comment type="similarity">
    <text evidence="2 10">Belongs to the SWEET sugar transporter family.</text>
</comment>
<reference evidence="12 13" key="1">
    <citation type="journal article" date="2022" name="Nat. Genet.">
        <title>Improved pea reference genome and pan-genome highlight genomic features and evolutionary characteristics.</title>
        <authorList>
            <person name="Yang T."/>
            <person name="Liu R."/>
            <person name="Luo Y."/>
            <person name="Hu S."/>
            <person name="Wang D."/>
            <person name="Wang C."/>
            <person name="Pandey M.K."/>
            <person name="Ge S."/>
            <person name="Xu Q."/>
            <person name="Li N."/>
            <person name="Li G."/>
            <person name="Huang Y."/>
            <person name="Saxena R.K."/>
            <person name="Ji Y."/>
            <person name="Li M."/>
            <person name="Yan X."/>
            <person name="He Y."/>
            <person name="Liu Y."/>
            <person name="Wang X."/>
            <person name="Xiang C."/>
            <person name="Varshney R.K."/>
            <person name="Ding H."/>
            <person name="Gao S."/>
            <person name="Zong X."/>
        </authorList>
    </citation>
    <scope>NUCLEOTIDE SEQUENCE [LARGE SCALE GENOMIC DNA]</scope>
    <source>
        <strain evidence="12 13">cv. Zhongwan 6</strain>
    </source>
</reference>
<dbReference type="Proteomes" id="UP001058974">
    <property type="component" value="Chromosome 6"/>
</dbReference>
<keyword evidence="3 10" id="KW-0813">Transport</keyword>
<keyword evidence="5 10" id="KW-0762">Sugar transport</keyword>
<feature type="region of interest" description="Disordered" evidence="11">
    <location>
        <begin position="258"/>
        <end position="289"/>
    </location>
</feature>
<protein>
    <recommendedName>
        <fullName evidence="10">Bidirectional sugar transporter SWEET</fullName>
    </recommendedName>
</protein>
<dbReference type="GO" id="GO:0005886">
    <property type="term" value="C:plasma membrane"/>
    <property type="evidence" value="ECO:0007669"/>
    <property type="project" value="UniProtKB-SubCell"/>
</dbReference>
<evidence type="ECO:0000256" key="10">
    <source>
        <dbReference type="RuleBase" id="RU910715"/>
    </source>
</evidence>
<comment type="function">
    <text evidence="10">Mediates both low-affinity uptake and efflux of sugar across the membrane.</text>
</comment>
<keyword evidence="8 10" id="KW-1133">Transmembrane helix</keyword>
<keyword evidence="9 10" id="KW-0472">Membrane</keyword>
<evidence type="ECO:0000313" key="13">
    <source>
        <dbReference type="Proteomes" id="UP001058974"/>
    </source>
</evidence>
<feature type="transmembrane region" description="Helical" evidence="10">
    <location>
        <begin position="169"/>
        <end position="189"/>
    </location>
</feature>
<proteinExistence type="inferred from homology"/>
<dbReference type="InterPro" id="IPR047664">
    <property type="entry name" value="SWEET"/>
</dbReference>
<evidence type="ECO:0000256" key="8">
    <source>
        <dbReference type="ARBA" id="ARBA00022989"/>
    </source>
</evidence>
<sequence length="289" mass="31591">MQQKDGGGVGAMEGLVIGKRGGCWIADGPMNSYFIELCFLCLLCFSFSFSAAGNAFGLFLFLAPIITFKRIIVKKSTEKFSGVPYIMTLLNCLLSSWYGLPFVSPHNILVTIINGTGAVIEIIYVFIFILYAPKKEKLKISGLFAFVITVFSAVVFISLFALHGNSRKVFCGFAAAIFSIIMYGSPLSIMRLVIKTKSVEFMPFFLSLFVFLCGTSWFIYGVLGRDPFIAVPNGVGSALGTLQLILYLIYRGNKGKNGKTTTEEESMEMGTAKPMGGEELKGDTPKDTC</sequence>
<evidence type="ECO:0000256" key="5">
    <source>
        <dbReference type="ARBA" id="ARBA00022597"/>
    </source>
</evidence>
<accession>A0A9D5A6A5</accession>
<keyword evidence="7" id="KW-0677">Repeat</keyword>
<evidence type="ECO:0000256" key="2">
    <source>
        <dbReference type="ARBA" id="ARBA00007809"/>
    </source>
</evidence>
<name>A0A9D5A6A5_PEA</name>
<evidence type="ECO:0000313" key="12">
    <source>
        <dbReference type="EMBL" id="KAI5394325.1"/>
    </source>
</evidence>
<feature type="transmembrane region" description="Helical" evidence="10">
    <location>
        <begin position="34"/>
        <end position="62"/>
    </location>
</feature>
<keyword evidence="4" id="KW-1003">Cell membrane</keyword>
<keyword evidence="13" id="KW-1185">Reference proteome</keyword>
<organism evidence="12 13">
    <name type="scientific">Pisum sativum</name>
    <name type="common">Garden pea</name>
    <name type="synonym">Lathyrus oleraceus</name>
    <dbReference type="NCBI Taxonomy" id="3888"/>
    <lineage>
        <taxon>Eukaryota</taxon>
        <taxon>Viridiplantae</taxon>
        <taxon>Streptophyta</taxon>
        <taxon>Embryophyta</taxon>
        <taxon>Tracheophyta</taxon>
        <taxon>Spermatophyta</taxon>
        <taxon>Magnoliopsida</taxon>
        <taxon>eudicotyledons</taxon>
        <taxon>Gunneridae</taxon>
        <taxon>Pentapetalae</taxon>
        <taxon>rosids</taxon>
        <taxon>fabids</taxon>
        <taxon>Fabales</taxon>
        <taxon>Fabaceae</taxon>
        <taxon>Papilionoideae</taxon>
        <taxon>50 kb inversion clade</taxon>
        <taxon>NPAAA clade</taxon>
        <taxon>Hologalegina</taxon>
        <taxon>IRL clade</taxon>
        <taxon>Fabeae</taxon>
        <taxon>Lathyrus</taxon>
    </lineage>
</organism>
<keyword evidence="6 10" id="KW-0812">Transmembrane</keyword>
<comment type="caution">
    <text evidence="12">The sequence shown here is derived from an EMBL/GenBank/DDBJ whole genome shotgun (WGS) entry which is preliminary data.</text>
</comment>
<gene>
    <name evidence="12" type="ORF">KIW84_061131</name>
</gene>
<evidence type="ECO:0000256" key="6">
    <source>
        <dbReference type="ARBA" id="ARBA00022692"/>
    </source>
</evidence>
<dbReference type="AlphaFoldDB" id="A0A9D5A6A5"/>
<feature type="transmembrane region" description="Helical" evidence="10">
    <location>
        <begin position="143"/>
        <end position="163"/>
    </location>
</feature>
<dbReference type="PANTHER" id="PTHR10791:SF238">
    <property type="entry name" value="BIDIRECTIONAL SUGAR TRANSPORTER SWEET"/>
    <property type="match status" value="1"/>
</dbReference>
<feature type="transmembrane region" description="Helical" evidence="10">
    <location>
        <begin position="108"/>
        <end position="131"/>
    </location>
</feature>
<dbReference type="GO" id="GO:0051260">
    <property type="term" value="P:protein homooligomerization"/>
    <property type="evidence" value="ECO:0007669"/>
    <property type="project" value="UniProtKB-ARBA"/>
</dbReference>
<dbReference type="PANTHER" id="PTHR10791">
    <property type="entry name" value="RAG1-ACTIVATING PROTEIN 1"/>
    <property type="match status" value="1"/>
</dbReference>
<evidence type="ECO:0000256" key="4">
    <source>
        <dbReference type="ARBA" id="ARBA00022475"/>
    </source>
</evidence>
<dbReference type="FunFam" id="1.20.1280.290:FF:000002">
    <property type="entry name" value="Bidirectional sugar transporter SWEET"/>
    <property type="match status" value="1"/>
</dbReference>
<dbReference type="Gramene" id="Psat06G0113100-T1">
    <property type="protein sequence ID" value="KAI5394325.1"/>
    <property type="gene ID" value="KIW84_061131"/>
</dbReference>
<comment type="subcellular location">
    <subcellularLocation>
        <location evidence="1 10">Cell membrane</location>
        <topology evidence="1 10">Multi-pass membrane protein</topology>
    </subcellularLocation>
</comment>
<dbReference type="FunFam" id="1.20.1280.290:FF:000014">
    <property type="entry name" value="Bidirectional sugar transporter SWEET"/>
    <property type="match status" value="1"/>
</dbReference>
<evidence type="ECO:0000256" key="1">
    <source>
        <dbReference type="ARBA" id="ARBA00004651"/>
    </source>
</evidence>
<dbReference type="Gene3D" id="1.20.1280.290">
    <property type="match status" value="2"/>
</dbReference>
<evidence type="ECO:0000256" key="11">
    <source>
        <dbReference type="SAM" id="MobiDB-lite"/>
    </source>
</evidence>
<evidence type="ECO:0000256" key="9">
    <source>
        <dbReference type="ARBA" id="ARBA00023136"/>
    </source>
</evidence>
<dbReference type="InterPro" id="IPR004316">
    <property type="entry name" value="SWEET_rpt"/>
</dbReference>
<feature type="compositionally biased region" description="Basic and acidic residues" evidence="11">
    <location>
        <begin position="276"/>
        <end position="289"/>
    </location>
</feature>
<dbReference type="EMBL" id="JAMSHJ010000006">
    <property type="protein sequence ID" value="KAI5394325.1"/>
    <property type="molecule type" value="Genomic_DNA"/>
</dbReference>
<evidence type="ECO:0000256" key="3">
    <source>
        <dbReference type="ARBA" id="ARBA00022448"/>
    </source>
</evidence>
<dbReference type="GO" id="GO:0051119">
    <property type="term" value="F:sugar transmembrane transporter activity"/>
    <property type="evidence" value="ECO:0007669"/>
    <property type="project" value="InterPro"/>
</dbReference>
<feature type="transmembrane region" description="Helical" evidence="10">
    <location>
        <begin position="83"/>
        <end position="102"/>
    </location>
</feature>
<feature type="transmembrane region" description="Helical" evidence="10">
    <location>
        <begin position="229"/>
        <end position="250"/>
    </location>
</feature>
<dbReference type="Pfam" id="PF03083">
    <property type="entry name" value="MtN3_slv"/>
    <property type="match status" value="2"/>
</dbReference>
<evidence type="ECO:0000256" key="7">
    <source>
        <dbReference type="ARBA" id="ARBA00022737"/>
    </source>
</evidence>
<feature type="transmembrane region" description="Helical" evidence="10">
    <location>
        <begin position="201"/>
        <end position="223"/>
    </location>
</feature>